<dbReference type="InterPro" id="IPR036812">
    <property type="entry name" value="NAD(P)_OxRdtase_dom_sf"/>
</dbReference>
<accession>A0A1H5IQK7</accession>
<organism evidence="3 4">
    <name type="scientific">Bradyrhizobium erythrophlei</name>
    <dbReference type="NCBI Taxonomy" id="1437360"/>
    <lineage>
        <taxon>Bacteria</taxon>
        <taxon>Pseudomonadati</taxon>
        <taxon>Pseudomonadota</taxon>
        <taxon>Alphaproteobacteria</taxon>
        <taxon>Hyphomicrobiales</taxon>
        <taxon>Nitrobacteraceae</taxon>
        <taxon>Bradyrhizobium</taxon>
    </lineage>
</organism>
<keyword evidence="1" id="KW-0560">Oxidoreductase</keyword>
<evidence type="ECO:0000313" key="3">
    <source>
        <dbReference type="EMBL" id="SEE42516.1"/>
    </source>
</evidence>
<dbReference type="EMBL" id="FNTH01000001">
    <property type="protein sequence ID" value="SEE42516.1"/>
    <property type="molecule type" value="Genomic_DNA"/>
</dbReference>
<dbReference type="CDD" id="cd19088">
    <property type="entry name" value="AKR_AKR13B1"/>
    <property type="match status" value="1"/>
</dbReference>
<dbReference type="InterPro" id="IPR020471">
    <property type="entry name" value="AKR"/>
</dbReference>
<dbReference type="GO" id="GO:0005737">
    <property type="term" value="C:cytoplasm"/>
    <property type="evidence" value="ECO:0007669"/>
    <property type="project" value="TreeGrafter"/>
</dbReference>
<dbReference type="InterPro" id="IPR023210">
    <property type="entry name" value="NADP_OxRdtase_dom"/>
</dbReference>
<dbReference type="PANTHER" id="PTHR43625:SF40">
    <property type="entry name" value="ALDO-KETO REDUCTASE YAKC [NADP(+)]"/>
    <property type="match status" value="1"/>
</dbReference>
<name>A0A1H5IQK7_9BRAD</name>
<protein>
    <submittedName>
        <fullName evidence="3">Predicted oxidoreductase</fullName>
    </submittedName>
</protein>
<proteinExistence type="predicted"/>
<dbReference type="PRINTS" id="PR00069">
    <property type="entry name" value="ALDKETRDTASE"/>
</dbReference>
<dbReference type="InterPro" id="IPR050791">
    <property type="entry name" value="Aldo-Keto_reductase"/>
</dbReference>
<dbReference type="Gene3D" id="3.20.20.100">
    <property type="entry name" value="NADP-dependent oxidoreductase domain"/>
    <property type="match status" value="1"/>
</dbReference>
<dbReference type="Proteomes" id="UP000198992">
    <property type="component" value="Unassembled WGS sequence"/>
</dbReference>
<sequence length="284" mass="31185">MNKSPYKGVALAGIIHLGDLPVHRLGFGAMRLCGDSAWGRPRDRGHANRVLHRAIELGVNLIDTADSYGPEANESQISEALYPYPPGLVIATKGGLVRPNRRSWIEDGRPDHLRRAVEGSLRRLRLERIDLYQLHAPDPNVPFAESVEALADLKRAGKIRHIGISNVTVAQLEAARSITPIVSVQNPYNLRNRTSEDVLAACERLGIAFLPWYPLGGKRGLKALKVKQVASRRGLTHAALSLAWLLARSPVMLPIPGTRSIDHLEDNVRAAFLKLAPEDFADLG</sequence>
<dbReference type="Pfam" id="PF00248">
    <property type="entry name" value="Aldo_ket_red"/>
    <property type="match status" value="1"/>
</dbReference>
<feature type="domain" description="NADP-dependent oxidoreductase" evidence="2">
    <location>
        <begin position="24"/>
        <end position="282"/>
    </location>
</feature>
<dbReference type="PANTHER" id="PTHR43625">
    <property type="entry name" value="AFLATOXIN B1 ALDEHYDE REDUCTASE"/>
    <property type="match status" value="1"/>
</dbReference>
<dbReference type="SUPFAM" id="SSF51430">
    <property type="entry name" value="NAD(P)-linked oxidoreductase"/>
    <property type="match status" value="1"/>
</dbReference>
<evidence type="ECO:0000259" key="2">
    <source>
        <dbReference type="Pfam" id="PF00248"/>
    </source>
</evidence>
<evidence type="ECO:0000313" key="4">
    <source>
        <dbReference type="Proteomes" id="UP000198992"/>
    </source>
</evidence>
<gene>
    <name evidence="3" type="ORF">SAMN05444164_8048</name>
</gene>
<dbReference type="GO" id="GO:0016491">
    <property type="term" value="F:oxidoreductase activity"/>
    <property type="evidence" value="ECO:0007669"/>
    <property type="project" value="UniProtKB-KW"/>
</dbReference>
<evidence type="ECO:0000256" key="1">
    <source>
        <dbReference type="ARBA" id="ARBA00023002"/>
    </source>
</evidence>
<reference evidence="3 4" key="1">
    <citation type="submission" date="2016-10" db="EMBL/GenBank/DDBJ databases">
        <authorList>
            <person name="de Groot N.N."/>
        </authorList>
    </citation>
    <scope>NUCLEOTIDE SEQUENCE [LARGE SCALE GENOMIC DNA]</scope>
    <source>
        <strain evidence="3 4">MT12</strain>
    </source>
</reference>
<dbReference type="AlphaFoldDB" id="A0A1H5IQK7"/>